<dbReference type="AlphaFoldDB" id="A0A2K1E171"/>
<dbReference type="InterPro" id="IPR002109">
    <property type="entry name" value="Glutaredoxin"/>
</dbReference>
<protein>
    <recommendedName>
        <fullName evidence="1">Glutaredoxin domain-containing protein</fullName>
    </recommendedName>
</protein>
<dbReference type="Pfam" id="PF00462">
    <property type="entry name" value="Glutaredoxin"/>
    <property type="match status" value="1"/>
</dbReference>
<evidence type="ECO:0000259" key="1">
    <source>
        <dbReference type="Pfam" id="PF00462"/>
    </source>
</evidence>
<accession>A0A2K1E171</accession>
<dbReference type="InterPro" id="IPR036249">
    <property type="entry name" value="Thioredoxin-like_sf"/>
</dbReference>
<organism evidence="2 3">
    <name type="scientific">Hanstruepera neustonica</name>
    <dbReference type="NCBI Taxonomy" id="1445657"/>
    <lineage>
        <taxon>Bacteria</taxon>
        <taxon>Pseudomonadati</taxon>
        <taxon>Bacteroidota</taxon>
        <taxon>Flavobacteriia</taxon>
        <taxon>Flavobacteriales</taxon>
        <taxon>Flavobacteriaceae</taxon>
        <taxon>Hanstruepera</taxon>
    </lineage>
</organism>
<name>A0A2K1E171_9FLAO</name>
<keyword evidence="3" id="KW-1185">Reference proteome</keyword>
<proteinExistence type="predicted"/>
<feature type="domain" description="Glutaredoxin" evidence="1">
    <location>
        <begin position="72"/>
        <end position="115"/>
    </location>
</feature>
<dbReference type="PROSITE" id="PS51354">
    <property type="entry name" value="GLUTAREDOXIN_2"/>
    <property type="match status" value="1"/>
</dbReference>
<evidence type="ECO:0000313" key="2">
    <source>
        <dbReference type="EMBL" id="PNQ74021.1"/>
    </source>
</evidence>
<evidence type="ECO:0000313" key="3">
    <source>
        <dbReference type="Proteomes" id="UP000236641"/>
    </source>
</evidence>
<dbReference type="Proteomes" id="UP000236641">
    <property type="component" value="Unassembled WGS sequence"/>
</dbReference>
<dbReference type="Gene3D" id="3.40.30.10">
    <property type="entry name" value="Glutaredoxin"/>
    <property type="match status" value="1"/>
</dbReference>
<sequence length="154" mass="17596">MVFKIDITFFKCVKGVGVNTFNTGSFLIKFSFMKKNVFFITVILALLNNFSAFSQGIKTDDINNQVVSEKLIIYGSDTCHYCLETKIFLKKNNIEFQYYDIDLNLAKQKEMIAKLKAAKISLSNLSLPVVDKAGSIFTNNDEFEEFLNKLLERS</sequence>
<dbReference type="EMBL" id="POWF01000002">
    <property type="protein sequence ID" value="PNQ74021.1"/>
    <property type="molecule type" value="Genomic_DNA"/>
</dbReference>
<dbReference type="CDD" id="cd02976">
    <property type="entry name" value="NrdH"/>
    <property type="match status" value="1"/>
</dbReference>
<gene>
    <name evidence="2" type="ORF">C1T31_06780</name>
</gene>
<comment type="caution">
    <text evidence="2">The sequence shown here is derived from an EMBL/GenBank/DDBJ whole genome shotgun (WGS) entry which is preliminary data.</text>
</comment>
<dbReference type="SUPFAM" id="SSF52833">
    <property type="entry name" value="Thioredoxin-like"/>
    <property type="match status" value="1"/>
</dbReference>
<reference evidence="2 3" key="1">
    <citation type="submission" date="2018-01" db="EMBL/GenBank/DDBJ databases">
        <title>The draft genome of Hanstruepera neustonica JCM19743.</title>
        <authorList>
            <person name="He R.-H."/>
            <person name="Du Z.-J."/>
        </authorList>
    </citation>
    <scope>NUCLEOTIDE SEQUENCE [LARGE SCALE GENOMIC DNA]</scope>
    <source>
        <strain evidence="2 3">JCM19743</strain>
    </source>
</reference>